<keyword evidence="9 15" id="KW-0408">Iron</keyword>
<dbReference type="InterPro" id="IPR046867">
    <property type="entry name" value="AldOxase/xan_DH_MoCoBD2"/>
</dbReference>
<evidence type="ECO:0000256" key="15">
    <source>
        <dbReference type="PIRSR" id="PIRSR000127-3"/>
    </source>
</evidence>
<evidence type="ECO:0000256" key="14">
    <source>
        <dbReference type="PIRSR" id="PIRSR000127-2"/>
    </source>
</evidence>
<feature type="binding site" evidence="15">
    <location>
        <position position="1108"/>
    </location>
    <ligand>
        <name>Mo-molybdopterin</name>
        <dbReference type="ChEBI" id="CHEBI:71302"/>
    </ligand>
    <ligandPart>
        <name>Mo</name>
        <dbReference type="ChEBI" id="CHEBI:28685"/>
    </ligandPart>
</feature>
<feature type="binding site" evidence="15">
    <location>
        <position position="98"/>
    </location>
    <ligand>
        <name>[2Fe-2S] cluster</name>
        <dbReference type="ChEBI" id="CHEBI:190135"/>
        <label>1</label>
    </ligand>
</feature>
<comment type="caution">
    <text evidence="18">The sequence shown here is derived from an EMBL/GenBank/DDBJ whole genome shotgun (WGS) entry which is preliminary data.</text>
</comment>
<feature type="binding site" evidence="14">
    <location>
        <position position="460"/>
    </location>
    <ligand>
        <name>FAD</name>
        <dbReference type="ChEBI" id="CHEBI:57692"/>
    </ligand>
</feature>
<dbReference type="PANTHER" id="PTHR45444">
    <property type="entry name" value="XANTHINE DEHYDROGENASE"/>
    <property type="match status" value="1"/>
</dbReference>
<dbReference type="SUPFAM" id="SSF56003">
    <property type="entry name" value="Molybdenum cofactor-binding domain"/>
    <property type="match status" value="1"/>
</dbReference>
<feature type="binding site" evidence="15">
    <location>
        <position position="163"/>
    </location>
    <ligand>
        <name>[2Fe-2S] cluster</name>
        <dbReference type="ChEBI" id="CHEBI:190135"/>
        <label>2</label>
    </ligand>
</feature>
<dbReference type="EMBL" id="JBAMIC010000012">
    <property type="protein sequence ID" value="KAK7099380.1"/>
    <property type="molecule type" value="Genomic_DNA"/>
</dbReference>
<feature type="binding site" evidence="15">
    <location>
        <position position="120"/>
    </location>
    <ligand>
        <name>[2Fe-2S] cluster</name>
        <dbReference type="ChEBI" id="CHEBI:190135"/>
        <label>1</label>
    </ligand>
</feature>
<reference evidence="18 19" key="1">
    <citation type="submission" date="2024-02" db="EMBL/GenBank/DDBJ databases">
        <title>Chromosome-scale genome assembly of the rough periwinkle Littorina saxatilis.</title>
        <authorList>
            <person name="De Jode A."/>
            <person name="Faria R."/>
            <person name="Formenti G."/>
            <person name="Sims Y."/>
            <person name="Smith T.P."/>
            <person name="Tracey A."/>
            <person name="Wood J.M.D."/>
            <person name="Zagrodzka Z.B."/>
            <person name="Johannesson K."/>
            <person name="Butlin R.K."/>
            <person name="Leder E.H."/>
        </authorList>
    </citation>
    <scope>NUCLEOTIDE SEQUENCE [LARGE SCALE GENOMIC DNA]</scope>
    <source>
        <strain evidence="18">Snail1</strain>
        <tissue evidence="18">Muscle</tissue>
    </source>
</reference>
<evidence type="ECO:0000259" key="16">
    <source>
        <dbReference type="PROSITE" id="PS51085"/>
    </source>
</evidence>
<dbReference type="InterPro" id="IPR008274">
    <property type="entry name" value="AldOxase/xan_DH_MoCoBD1"/>
</dbReference>
<dbReference type="InterPro" id="IPR002346">
    <property type="entry name" value="Mopterin_DH_FAD-bd"/>
</dbReference>
<keyword evidence="11" id="KW-0520">NAD</keyword>
<dbReference type="SMART" id="SM01092">
    <property type="entry name" value="CO_deh_flav_C"/>
    <property type="match status" value="1"/>
</dbReference>
<dbReference type="SUPFAM" id="SSF47741">
    <property type="entry name" value="CO dehydrogenase ISP C-domain like"/>
    <property type="match status" value="1"/>
</dbReference>
<keyword evidence="8" id="KW-0560">Oxidoreductase</keyword>
<dbReference type="GO" id="GO:0051537">
    <property type="term" value="F:2 iron, 2 sulfur cluster binding"/>
    <property type="evidence" value="ECO:0007669"/>
    <property type="project" value="UniProtKB-KW"/>
</dbReference>
<dbReference type="GO" id="GO:0016491">
    <property type="term" value="F:oxidoreductase activity"/>
    <property type="evidence" value="ECO:0007669"/>
    <property type="project" value="UniProtKB-KW"/>
</dbReference>
<feature type="binding site" evidence="15">
    <location>
        <position position="160"/>
    </location>
    <ligand>
        <name>[2Fe-2S] cluster</name>
        <dbReference type="ChEBI" id="CHEBI:190135"/>
        <label>2</label>
    </ligand>
</feature>
<feature type="binding site" evidence="15">
    <location>
        <position position="90"/>
    </location>
    <ligand>
        <name>[2Fe-2S] cluster</name>
        <dbReference type="ChEBI" id="CHEBI:190135"/>
        <label>1</label>
    </ligand>
</feature>
<comment type="cofactor">
    <cofactor evidence="15">
        <name>Mo-molybdopterin</name>
        <dbReference type="ChEBI" id="CHEBI:71302"/>
    </cofactor>
    <text evidence="15">Binds 1 Mo-molybdopterin (Mo-MPT) cofactor per subunit.</text>
</comment>
<dbReference type="InterPro" id="IPR005107">
    <property type="entry name" value="CO_DH_flav_C"/>
</dbReference>
<comment type="cofactor">
    <cofactor evidence="15">
        <name>[2Fe-2S] cluster</name>
        <dbReference type="ChEBI" id="CHEBI:190135"/>
    </cofactor>
    <text evidence="15">Binds 2 [2Fe-2S] clusters.</text>
</comment>
<evidence type="ECO:0000256" key="11">
    <source>
        <dbReference type="ARBA" id="ARBA00023027"/>
    </source>
</evidence>
<sequence length="1339" mass="145950">MPLPVPCLKCPVCAVSHTPVSGHLKNGVYASTCQNCGFFFKFRAVEDTADTLTFTVNGTQYTVGNDYDPSMTLLEWLRSQNVSMGTKKLCLEGGCGVCLVSVKLYEPVTTTNQVYSVNACMVQLYMCDGWEITTVEGLGNPAAGLHQIQQRLIQYNGSQCGFCSPGQVMNMYGFLQRNPAPTKQQVEDNFDATICRCTGYRSILDAMKSFAVDTTRSKYSGPIDIEDLTPKLCKTSGTPCTGKCGHKEGADNGRGENSTQQGSAPLHIVSTTAQWFKPTTLPALYALLKQYRDANYRLVFGNTGFGVYNELAPNNYDILIDTRGIKALYGIDFDPVIVLGANLSFSNLLELFERMGTDPATKAYFPDFTKHMKQVASNSIRNVACWAGSLMLKHKHLDFTSDIYTMLETVGTKLFIVDGDTTESQVSLEDFLTLDMKGKVIIAAALPTYNTDDVFIKTFRVAPRLQLSHGYVLAGFNFKLDKNDNFRVKVKPTMVFQGISAKNHATNTENYLNGKQLGDPQVLKTALTTLAQEMAPSVDPVLASPLYRKNLACALFYKFVLNACYVKSAPRFHSGSMNLNRPVSSGVQTYDTVKQDWPLDEPMTKLDAAYQACGEAKYLDDLPLVQGELHAAFVISNQGNATITYMDATAALAMAGVQKFITASDIPAGGKNSFTSHSQGMKTEELLCSGQVLYAGQPLGIIVAADPQTALKAASMVKVAYSNVQKPVTDLNEAIQLKSFFPDPPDPSTAGDAAKAIASSARRVTGSIQMGTQAHFHMETQASRCVPNDDGGLDVQCTTQWIDATGEVIAGILNIPQSAVTVEVKRLGGAFGAKITRNFMTSGACALAAHVMQRPVRLVMDLHTNMRAVGKRNPYYAQYEVGFTDEGKLNGINVTVYGDCGSSPNGSGLSSMFICIDNAYNCANWKVTPVLVKTNKASNTACRAPGSLPAQFIMESMMEHVAKSLNKDPSDVRKLNFYTKGQVTPFGMKLDYCNLAPLVTQLETSCNLAARKTEVSVFNQANRWKKRGLSMVPTKFGIGWLGGTYNVFVAIYHADGTIAIEHGGIEMGQGINTKTAQVCAYELGVPMSLIRVKKGSSVCNANSMTTGGSITSELNAMGVIECCKALKARIDPIRQKMPGTPTWQQVVTQCYQKGVDLTSHYYTFPVHKEPFRYNVYAATVTEAEVDVLTGQCQIIRSDMLYDCGESMNPELDIGQMEGGFMMGLGYHLTEKEKFDPTTGEVLTYGTWEYKPPMPKDIPIDFRIALLKNAPNSLGVLRSKTAGEPPLMMSSSALFAIKHAIEAARAEIGQDTFFILNSPALVEDIQMACKVDPAQFTFGQ</sequence>
<dbReference type="InterPro" id="IPR036856">
    <property type="entry name" value="Ald_Oxase/Xan_DH_a/b_sf"/>
</dbReference>
<dbReference type="FunFam" id="3.30.365.10:FF:000001">
    <property type="entry name" value="Xanthine dehydrogenase oxidase"/>
    <property type="match status" value="1"/>
</dbReference>
<evidence type="ECO:0000256" key="9">
    <source>
        <dbReference type="ARBA" id="ARBA00023004"/>
    </source>
</evidence>
<keyword evidence="10 15" id="KW-0411">Iron-sulfur</keyword>
<evidence type="ECO:0000256" key="6">
    <source>
        <dbReference type="ARBA" id="ARBA00022723"/>
    </source>
</evidence>
<dbReference type="SUPFAM" id="SSF54292">
    <property type="entry name" value="2Fe-2S ferredoxin-like"/>
    <property type="match status" value="1"/>
</dbReference>
<evidence type="ECO:0000256" key="7">
    <source>
        <dbReference type="ARBA" id="ARBA00022827"/>
    </source>
</evidence>
<dbReference type="Gene3D" id="3.10.20.30">
    <property type="match status" value="1"/>
</dbReference>
<dbReference type="InterPro" id="IPR016208">
    <property type="entry name" value="Ald_Oxase/xanthine_DH-like"/>
</dbReference>
<dbReference type="PIRSF" id="PIRSF000127">
    <property type="entry name" value="Xanthine_DH"/>
    <property type="match status" value="1"/>
</dbReference>
<dbReference type="Pfam" id="PF01799">
    <property type="entry name" value="Fer2_2"/>
    <property type="match status" value="1"/>
</dbReference>
<dbReference type="Proteomes" id="UP001374579">
    <property type="component" value="Unassembled WGS sequence"/>
</dbReference>
<dbReference type="Pfam" id="PF02738">
    <property type="entry name" value="MoCoBD_1"/>
    <property type="match status" value="1"/>
</dbReference>
<dbReference type="Pfam" id="PF20256">
    <property type="entry name" value="MoCoBD_2"/>
    <property type="match status" value="1"/>
</dbReference>
<keyword evidence="5 15" id="KW-0001">2Fe-2S</keyword>
<dbReference type="SMART" id="SM01008">
    <property type="entry name" value="Ald_Xan_dh_C"/>
    <property type="match status" value="1"/>
</dbReference>
<dbReference type="PROSITE" id="PS51085">
    <property type="entry name" value="2FE2S_FER_2"/>
    <property type="match status" value="1"/>
</dbReference>
<dbReference type="InterPro" id="IPR016167">
    <property type="entry name" value="FAD-bd_PCMH_sub1"/>
</dbReference>
<feature type="active site" description="Proton acceptor" evidence="13">
    <location>
        <position position="1283"/>
    </location>
</feature>
<dbReference type="InterPro" id="IPR016166">
    <property type="entry name" value="FAD-bd_PCMH"/>
</dbReference>
<evidence type="ECO:0000256" key="1">
    <source>
        <dbReference type="ARBA" id="ARBA00001974"/>
    </source>
</evidence>
<dbReference type="GO" id="GO:0071949">
    <property type="term" value="F:FAD binding"/>
    <property type="evidence" value="ECO:0007669"/>
    <property type="project" value="InterPro"/>
</dbReference>
<evidence type="ECO:0000313" key="19">
    <source>
        <dbReference type="Proteomes" id="UP001374579"/>
    </source>
</evidence>
<dbReference type="InterPro" id="IPR012675">
    <property type="entry name" value="Beta-grasp_dom_sf"/>
</dbReference>
<dbReference type="InterPro" id="IPR036318">
    <property type="entry name" value="FAD-bd_PCMH-like_sf"/>
</dbReference>
<name>A0AAN9GA24_9CAEN</name>
<proteinExistence type="inferred from homology"/>
<gene>
    <name evidence="18" type="ORF">V1264_003525</name>
</gene>
<dbReference type="SUPFAM" id="SSF55447">
    <property type="entry name" value="CO dehydrogenase flavoprotein C-terminal domain-like"/>
    <property type="match status" value="1"/>
</dbReference>
<dbReference type="Pfam" id="PF03450">
    <property type="entry name" value="CO_deh_flav_C"/>
    <property type="match status" value="1"/>
</dbReference>
<evidence type="ECO:0000256" key="10">
    <source>
        <dbReference type="ARBA" id="ARBA00023014"/>
    </source>
</evidence>
<dbReference type="InterPro" id="IPR016169">
    <property type="entry name" value="FAD-bd_PCMH_sub2"/>
</dbReference>
<dbReference type="InterPro" id="IPR002888">
    <property type="entry name" value="2Fe-2S-bd"/>
</dbReference>
<dbReference type="Gene3D" id="1.10.150.120">
    <property type="entry name" value="[2Fe-2S]-binding domain"/>
    <property type="match status" value="1"/>
</dbReference>
<evidence type="ECO:0000256" key="13">
    <source>
        <dbReference type="PIRSR" id="PIRSR000127-1"/>
    </source>
</evidence>
<dbReference type="FunFam" id="3.10.20.30:FF:000012">
    <property type="entry name" value="Xanthine dehydrogenase/oxidase"/>
    <property type="match status" value="1"/>
</dbReference>
<comment type="cofactor">
    <cofactor evidence="1 14">
        <name>FAD</name>
        <dbReference type="ChEBI" id="CHEBI:57692"/>
    </cofactor>
</comment>
<dbReference type="SUPFAM" id="SSF54665">
    <property type="entry name" value="CO dehydrogenase molybdoprotein N-domain-like"/>
    <property type="match status" value="1"/>
</dbReference>
<feature type="binding site" evidence="15">
    <location>
        <position position="831"/>
    </location>
    <ligand>
        <name>Mo-molybdopterin</name>
        <dbReference type="ChEBI" id="CHEBI:71302"/>
    </ligand>
    <ligandPart>
        <name>Mo</name>
        <dbReference type="ChEBI" id="CHEBI:28685"/>
    </ligandPart>
</feature>
<evidence type="ECO:0000256" key="2">
    <source>
        <dbReference type="ARBA" id="ARBA00006849"/>
    </source>
</evidence>
<keyword evidence="7 14" id="KW-0274">FAD</keyword>
<dbReference type="InterPro" id="IPR036683">
    <property type="entry name" value="CO_DH_flav_C_dom_sf"/>
</dbReference>
<feature type="binding site" evidence="15">
    <location>
        <position position="195"/>
    </location>
    <ligand>
        <name>[2Fe-2S] cluster</name>
        <dbReference type="ChEBI" id="CHEBI:190135"/>
        <label>2</label>
    </ligand>
</feature>
<dbReference type="InterPro" id="IPR000674">
    <property type="entry name" value="Ald_Oxase/Xan_DH_a/b"/>
</dbReference>
<protein>
    <recommendedName>
        <fullName evidence="20">FAD-binding PCMH-type domain-containing protein</fullName>
    </recommendedName>
</protein>
<evidence type="ECO:0008006" key="20">
    <source>
        <dbReference type="Google" id="ProtNLM"/>
    </source>
</evidence>
<comment type="similarity">
    <text evidence="2">Belongs to the xanthine dehydrogenase family.</text>
</comment>
<dbReference type="PROSITE" id="PS00197">
    <property type="entry name" value="2FE2S_FER_1"/>
    <property type="match status" value="1"/>
</dbReference>
<keyword evidence="4" id="KW-0285">Flavoprotein</keyword>
<dbReference type="CDD" id="cd00207">
    <property type="entry name" value="fer2"/>
    <property type="match status" value="1"/>
</dbReference>
<evidence type="ECO:0000256" key="5">
    <source>
        <dbReference type="ARBA" id="ARBA00022714"/>
    </source>
</evidence>
<dbReference type="Pfam" id="PF01315">
    <property type="entry name" value="Ald_Xan_dh_C"/>
    <property type="match status" value="1"/>
</dbReference>
<keyword evidence="3 15" id="KW-0500">Molybdenum</keyword>
<dbReference type="InterPro" id="IPR036010">
    <property type="entry name" value="2Fe-2S_ferredoxin-like_sf"/>
</dbReference>
<evidence type="ECO:0000256" key="8">
    <source>
        <dbReference type="ARBA" id="ARBA00023002"/>
    </source>
</evidence>
<dbReference type="Gene3D" id="3.30.465.10">
    <property type="match status" value="1"/>
</dbReference>
<keyword evidence="6 15" id="KW-0479">Metal-binding</keyword>
<evidence type="ECO:0000313" key="18">
    <source>
        <dbReference type="EMBL" id="KAK7099380.1"/>
    </source>
</evidence>
<feature type="binding site" evidence="15">
    <location>
        <position position="197"/>
    </location>
    <ligand>
        <name>[2Fe-2S] cluster</name>
        <dbReference type="ChEBI" id="CHEBI:190135"/>
        <label>2</label>
    </ligand>
</feature>
<dbReference type="InterPro" id="IPR001041">
    <property type="entry name" value="2Fe-2S_ferredoxin-type"/>
</dbReference>
<dbReference type="Gene3D" id="3.30.365.10">
    <property type="entry name" value="Aldehyde oxidase/xanthine dehydrogenase, molybdopterin binding domain"/>
    <property type="match status" value="4"/>
</dbReference>
<dbReference type="Pfam" id="PF00941">
    <property type="entry name" value="FAD_binding_5"/>
    <property type="match status" value="1"/>
</dbReference>
<dbReference type="GO" id="GO:0005506">
    <property type="term" value="F:iron ion binding"/>
    <property type="evidence" value="ECO:0007669"/>
    <property type="project" value="InterPro"/>
</dbReference>
<dbReference type="InterPro" id="IPR036884">
    <property type="entry name" value="2Fe-2S-bd_dom_sf"/>
</dbReference>
<feature type="domain" description="2Fe-2S ferredoxin-type" evidence="16">
    <location>
        <begin position="50"/>
        <end position="138"/>
    </location>
</feature>
<dbReference type="InterPro" id="IPR037165">
    <property type="entry name" value="AldOxase/xan_DH_Mopterin-bd_sf"/>
</dbReference>
<feature type="binding site" evidence="15">
    <location>
        <position position="95"/>
    </location>
    <ligand>
        <name>[2Fe-2S] cluster</name>
        <dbReference type="ChEBI" id="CHEBI:190135"/>
        <label>1</label>
    </ligand>
</feature>
<feature type="domain" description="FAD-binding PCMH-type" evidence="17">
    <location>
        <begin position="268"/>
        <end position="451"/>
    </location>
</feature>
<dbReference type="SUPFAM" id="SSF56176">
    <property type="entry name" value="FAD-binding/transporter-associated domain-like"/>
    <property type="match status" value="1"/>
</dbReference>
<dbReference type="Gene3D" id="3.90.1170.50">
    <property type="entry name" value="Aldehyde oxidase/xanthine dehydrogenase, a/b hammerhead"/>
    <property type="match status" value="1"/>
</dbReference>
<feature type="binding site" evidence="14">
    <location>
        <position position="398"/>
    </location>
    <ligand>
        <name>FAD</name>
        <dbReference type="ChEBI" id="CHEBI:57692"/>
    </ligand>
</feature>
<feature type="binding site" evidence="15">
    <location>
        <position position="943"/>
    </location>
    <ligand>
        <name>Mo-molybdopterin</name>
        <dbReference type="ChEBI" id="CHEBI:71302"/>
    </ligand>
    <ligandPart>
        <name>Mo</name>
        <dbReference type="ChEBI" id="CHEBI:28685"/>
    </ligandPart>
</feature>
<dbReference type="InterPro" id="IPR006058">
    <property type="entry name" value="2Fe2S_fd_BS"/>
</dbReference>
<evidence type="ECO:0000259" key="17">
    <source>
        <dbReference type="PROSITE" id="PS51387"/>
    </source>
</evidence>
<dbReference type="FunFam" id="3.30.365.10:FF:000008">
    <property type="entry name" value="Aldehyde oxidase1"/>
    <property type="match status" value="1"/>
</dbReference>
<keyword evidence="19" id="KW-1185">Reference proteome</keyword>
<dbReference type="PANTHER" id="PTHR45444:SF3">
    <property type="entry name" value="XANTHINE DEHYDROGENASE"/>
    <property type="match status" value="1"/>
</dbReference>
<organism evidence="18 19">
    <name type="scientific">Littorina saxatilis</name>
    <dbReference type="NCBI Taxonomy" id="31220"/>
    <lineage>
        <taxon>Eukaryota</taxon>
        <taxon>Metazoa</taxon>
        <taxon>Spiralia</taxon>
        <taxon>Lophotrochozoa</taxon>
        <taxon>Mollusca</taxon>
        <taxon>Gastropoda</taxon>
        <taxon>Caenogastropoda</taxon>
        <taxon>Littorinimorpha</taxon>
        <taxon>Littorinoidea</taxon>
        <taxon>Littorinidae</taxon>
        <taxon>Littorina</taxon>
    </lineage>
</organism>
<evidence type="ECO:0000256" key="12">
    <source>
        <dbReference type="ARBA" id="ARBA00034078"/>
    </source>
</evidence>
<accession>A0AAN9GA24</accession>
<evidence type="ECO:0000256" key="3">
    <source>
        <dbReference type="ARBA" id="ARBA00022505"/>
    </source>
</evidence>
<comment type="cofactor">
    <cofactor evidence="12">
        <name>[2Fe-2S] cluster</name>
        <dbReference type="ChEBI" id="CHEBI:190135"/>
    </cofactor>
</comment>
<evidence type="ECO:0000256" key="4">
    <source>
        <dbReference type="ARBA" id="ARBA00022630"/>
    </source>
</evidence>
<feature type="binding site" evidence="15">
    <location>
        <position position="800"/>
    </location>
    <ligand>
        <name>Mo-molybdopterin</name>
        <dbReference type="ChEBI" id="CHEBI:71302"/>
    </ligand>
    <ligandPart>
        <name>Mo</name>
        <dbReference type="ChEBI" id="CHEBI:28685"/>
    </ligandPart>
</feature>
<dbReference type="PROSITE" id="PS51387">
    <property type="entry name" value="FAD_PCMH"/>
    <property type="match status" value="1"/>
</dbReference>
<dbReference type="Gene3D" id="3.30.43.10">
    <property type="entry name" value="Uridine Diphospho-n-acetylenolpyruvylglucosamine Reductase, domain 2"/>
    <property type="match status" value="1"/>
</dbReference>
<dbReference type="Gene3D" id="3.30.390.50">
    <property type="entry name" value="CO dehydrogenase flavoprotein, C-terminal domain"/>
    <property type="match status" value="1"/>
</dbReference>